<feature type="coiled-coil region" evidence="1">
    <location>
        <begin position="354"/>
        <end position="381"/>
    </location>
</feature>
<gene>
    <name evidence="3" type="ORF">P0O24_06190</name>
</gene>
<dbReference type="Gene3D" id="3.40.50.300">
    <property type="entry name" value="P-loop containing nucleotide triphosphate hydrolases"/>
    <property type="match status" value="1"/>
</dbReference>
<evidence type="ECO:0000313" key="3">
    <source>
        <dbReference type="EMBL" id="MDF0593170.1"/>
    </source>
</evidence>
<sequence length="443" mass="51798">MSIESSLNGKRDKIAEAAEGIIDMPKAKNLKKAYNNLVVEPLETEEEFRDFYVERPARAPSPIEELRDRIDISERKEKYLFLGFRGSGKSTELNRLFDMIDPDRFLVVSYSIRDQLNVSDFDFRDFFVSMALMIYDRAEVDGVKLNRDIEEDFKDFVKRITKVEEDEVTRSRAAGISLTLAKVLLLKLGREAKTREYVRKELEMQISDLIQRLNWLIVDVEDKTKKKLVVIVDDLDKLTRVEQAEEFFYKNYELLSQPSCFVIYTFPIPLTFNPYFENVRPAFDDAIILPQLPVINRDGSRNETNLGFYRSVVRKRMEDHLIDDAVLDEAIISTGKLSEFVSIMRDATIKAYRNKREKIAKEDVESALEKLRRTYDRTLTEAHKRRALAIHESKEARDLDKDDGISRELLFSLTAVEYEDENGRWCDVDPLLLPLVEKWKMRD</sequence>
<dbReference type="RefSeq" id="WP_316968875.1">
    <property type="nucleotide sequence ID" value="NZ_JARFPL010000015.1"/>
</dbReference>
<evidence type="ECO:0000259" key="2">
    <source>
        <dbReference type="Pfam" id="PF07693"/>
    </source>
</evidence>
<keyword evidence="4" id="KW-1185">Reference proteome</keyword>
<name>A0ABT5XET0_9EURY</name>
<dbReference type="SUPFAM" id="SSF52540">
    <property type="entry name" value="P-loop containing nucleoside triphosphate hydrolases"/>
    <property type="match status" value="1"/>
</dbReference>
<evidence type="ECO:0000313" key="4">
    <source>
        <dbReference type="Proteomes" id="UP001215956"/>
    </source>
</evidence>
<dbReference type="Proteomes" id="UP001215956">
    <property type="component" value="Unassembled WGS sequence"/>
</dbReference>
<dbReference type="EMBL" id="JARFPL010000015">
    <property type="protein sequence ID" value="MDF0593170.1"/>
    <property type="molecule type" value="Genomic_DNA"/>
</dbReference>
<proteinExistence type="predicted"/>
<evidence type="ECO:0000256" key="1">
    <source>
        <dbReference type="SAM" id="Coils"/>
    </source>
</evidence>
<organism evidence="3 4">
    <name type="scientific">Candidatus Methanocrinis alkalitolerans</name>
    <dbReference type="NCBI Taxonomy" id="3033395"/>
    <lineage>
        <taxon>Archaea</taxon>
        <taxon>Methanobacteriati</taxon>
        <taxon>Methanobacteriota</taxon>
        <taxon>Stenosarchaea group</taxon>
        <taxon>Methanomicrobia</taxon>
        <taxon>Methanotrichales</taxon>
        <taxon>Methanotrichaceae</taxon>
        <taxon>Methanocrinis</taxon>
    </lineage>
</organism>
<reference evidence="3 4" key="1">
    <citation type="submission" date="2023-03" db="EMBL/GenBank/DDBJ databases">
        <title>Whole genome sequencing of Methanotrichaceae archaeon M04Ac.</title>
        <authorList>
            <person name="Khomyakova M.A."/>
            <person name="Merkel A.Y."/>
            <person name="Slobodkin A.I."/>
        </authorList>
    </citation>
    <scope>NUCLEOTIDE SEQUENCE [LARGE SCALE GENOMIC DNA]</scope>
    <source>
        <strain evidence="3 4">M04Ac</strain>
    </source>
</reference>
<dbReference type="InterPro" id="IPR011646">
    <property type="entry name" value="KAP_P-loop"/>
</dbReference>
<dbReference type="Pfam" id="PF07693">
    <property type="entry name" value="KAP_NTPase"/>
    <property type="match status" value="1"/>
</dbReference>
<dbReference type="InterPro" id="IPR027417">
    <property type="entry name" value="P-loop_NTPase"/>
</dbReference>
<comment type="caution">
    <text evidence="3">The sequence shown here is derived from an EMBL/GenBank/DDBJ whole genome shotgun (WGS) entry which is preliminary data.</text>
</comment>
<feature type="domain" description="KAP NTPase" evidence="2">
    <location>
        <begin position="86"/>
        <end position="242"/>
    </location>
</feature>
<accession>A0ABT5XET0</accession>
<keyword evidence="1" id="KW-0175">Coiled coil</keyword>
<protein>
    <recommendedName>
        <fullName evidence="2">KAP NTPase domain-containing protein</fullName>
    </recommendedName>
</protein>